<evidence type="ECO:0000313" key="1">
    <source>
        <dbReference type="EMBL" id="CCA80440.1"/>
    </source>
</evidence>
<protein>
    <submittedName>
        <fullName evidence="1">Uncharacterized protein</fullName>
    </submittedName>
</protein>
<sequence>MVHLRAETSCCCCWTAQSLRRVDGARGQDFKGDRFHVIDPFCPIYPLGLIIGYKVRKREVQCVTPVAIA</sequence>
<dbReference type="EMBL" id="FR854066">
    <property type="protein sequence ID" value="CCA80440.1"/>
    <property type="molecule type" value="Genomic_DNA"/>
</dbReference>
<organism evidence="1">
    <name type="scientific">blood disease bacterium R229</name>
    <dbReference type="NCBI Taxonomy" id="741978"/>
    <lineage>
        <taxon>Bacteria</taxon>
        <taxon>Pseudomonadati</taxon>
        <taxon>Pseudomonadota</taxon>
        <taxon>Betaproteobacteria</taxon>
        <taxon>Burkholderiales</taxon>
        <taxon>Burkholderiaceae</taxon>
        <taxon>Ralstonia</taxon>
        <taxon>Ralstonia solanacearum species complex</taxon>
    </lineage>
</organism>
<gene>
    <name evidence="1" type="ORF">BDB_100120</name>
</gene>
<reference evidence="1" key="1">
    <citation type="journal article" date="2011" name="PLoS ONE">
        <title>Ralstonia syzygii, the Blood Disease Bacterium and some Asian R. solanacearum strains form a single genomic species despite divergent lifestyles.</title>
        <authorList>
            <person name="Remenant B."/>
            <person name="de Cambiaire J.C."/>
            <person name="Cellier G."/>
            <person name="Jacobs J.M."/>
            <person name="Mangenot S."/>
            <person name="Barbe V."/>
            <person name="Lajus A."/>
            <person name="Vallenet D."/>
            <person name="Medigue C."/>
            <person name="Fegan M."/>
            <person name="Allen C."/>
            <person name="Prior P."/>
        </authorList>
    </citation>
    <scope>NUCLEOTIDE SEQUENCE</scope>
    <source>
        <strain evidence="1">R229</strain>
    </source>
</reference>
<name>G2ZN21_9RALS</name>
<dbReference type="AlphaFoldDB" id="G2ZN21"/>
<accession>G2ZN21</accession>
<proteinExistence type="predicted"/>
<reference evidence="1" key="2">
    <citation type="submission" date="2011-04" db="EMBL/GenBank/DDBJ databases">
        <authorList>
            <person name="Genoscope - CEA"/>
        </authorList>
    </citation>
    <scope>NUCLEOTIDE SEQUENCE</scope>
    <source>
        <strain evidence="1">R229</strain>
    </source>
</reference>